<accession>A0AAU6WLQ9</accession>
<evidence type="ECO:0000313" key="2">
    <source>
        <dbReference type="Proteomes" id="UP001463665"/>
    </source>
</evidence>
<proteinExistence type="predicted"/>
<protein>
    <submittedName>
        <fullName evidence="1">Uncharacterized protein</fullName>
    </submittedName>
</protein>
<name>A0AAU6WLQ9_9FLAO</name>
<sequence>MGRPPGDKITSNVLLQQILNGDQIDLEGYTLKVIGLEQFPDKTFLWIPEAKVVIGGINIFGNTFNLWMADA</sequence>
<dbReference type="AlphaFoldDB" id="A0AAU6WLQ9"/>
<dbReference type="EMBL" id="CP154834">
    <property type="protein sequence ID" value="XAO73528.1"/>
    <property type="molecule type" value="Genomic_DNA"/>
</dbReference>
<reference evidence="1 2" key="1">
    <citation type="submission" date="2024-04" db="EMBL/GenBank/DDBJ databases">
        <title>Genome sequencing and assembly of rice foliar adapted Chryseobacterium endophyticum OsEnb-ALM-A6.</title>
        <authorList>
            <person name="Kumar S."/>
            <person name="Javed M."/>
            <person name="Chouhan V."/>
            <person name="Charishma K."/>
            <person name="Patel A."/>
            <person name="Kumar M."/>
            <person name="Sahu K.P."/>
            <person name="Kumar A."/>
        </authorList>
    </citation>
    <scope>NUCLEOTIDE SEQUENCE [LARGE SCALE GENOMIC DNA]</scope>
    <source>
        <strain evidence="1 2">OsEnb-ALM-A6</strain>
    </source>
</reference>
<organism evidence="1 2">
    <name type="scientific">Chryseobacterium endophyticum</name>
    <dbReference type="NCBI Taxonomy" id="1854762"/>
    <lineage>
        <taxon>Bacteria</taxon>
        <taxon>Pseudomonadati</taxon>
        <taxon>Bacteroidota</taxon>
        <taxon>Flavobacteriia</taxon>
        <taxon>Flavobacteriales</taxon>
        <taxon>Weeksellaceae</taxon>
        <taxon>Chryseobacterium group</taxon>
        <taxon>Chryseobacterium</taxon>
    </lineage>
</organism>
<dbReference type="Proteomes" id="UP001463665">
    <property type="component" value="Chromosome"/>
</dbReference>
<keyword evidence="2" id="KW-1185">Reference proteome</keyword>
<gene>
    <name evidence="1" type="ORF">AAFP95_17615</name>
</gene>
<dbReference type="RefSeq" id="WP_345765981.1">
    <property type="nucleotide sequence ID" value="NZ_CP154834.1"/>
</dbReference>
<evidence type="ECO:0000313" key="1">
    <source>
        <dbReference type="EMBL" id="XAO73528.1"/>
    </source>
</evidence>